<feature type="zinc finger region" description="C3H1-type" evidence="1">
    <location>
        <begin position="427"/>
        <end position="455"/>
    </location>
</feature>
<organism evidence="5 6">
    <name type="scientific">Symbiodinium pilosum</name>
    <name type="common">Dinoflagellate</name>
    <dbReference type="NCBI Taxonomy" id="2952"/>
    <lineage>
        <taxon>Eukaryota</taxon>
        <taxon>Sar</taxon>
        <taxon>Alveolata</taxon>
        <taxon>Dinophyceae</taxon>
        <taxon>Suessiales</taxon>
        <taxon>Symbiodiniaceae</taxon>
        <taxon>Symbiodinium</taxon>
    </lineage>
</organism>
<feature type="compositionally biased region" description="Low complexity" evidence="3">
    <location>
        <begin position="112"/>
        <end position="124"/>
    </location>
</feature>
<gene>
    <name evidence="5" type="ORF">SPIL2461_LOCUS1692</name>
</gene>
<feature type="region of interest" description="Disordered" evidence="3">
    <location>
        <begin position="152"/>
        <end position="182"/>
    </location>
</feature>
<reference evidence="5" key="1">
    <citation type="submission" date="2021-02" db="EMBL/GenBank/DDBJ databases">
        <authorList>
            <person name="Dougan E. K."/>
            <person name="Rhodes N."/>
            <person name="Thang M."/>
            <person name="Chan C."/>
        </authorList>
    </citation>
    <scope>NUCLEOTIDE SEQUENCE</scope>
</reference>
<proteinExistence type="predicted"/>
<evidence type="ECO:0000313" key="6">
    <source>
        <dbReference type="Proteomes" id="UP000649617"/>
    </source>
</evidence>
<dbReference type="GO" id="GO:0008270">
    <property type="term" value="F:zinc ion binding"/>
    <property type="evidence" value="ECO:0007669"/>
    <property type="project" value="UniProtKB-KW"/>
</dbReference>
<dbReference type="AlphaFoldDB" id="A0A812JCI8"/>
<evidence type="ECO:0000256" key="1">
    <source>
        <dbReference type="PROSITE-ProRule" id="PRU00723"/>
    </source>
</evidence>
<keyword evidence="1" id="KW-0863">Zinc-finger</keyword>
<dbReference type="EMBL" id="CAJNIZ010001707">
    <property type="protein sequence ID" value="CAE7197698.1"/>
    <property type="molecule type" value="Genomic_DNA"/>
</dbReference>
<protein>
    <recommendedName>
        <fullName evidence="4">C3H1-type domain-containing protein</fullName>
    </recommendedName>
</protein>
<keyword evidence="1" id="KW-0862">Zinc</keyword>
<evidence type="ECO:0000256" key="2">
    <source>
        <dbReference type="SAM" id="Coils"/>
    </source>
</evidence>
<keyword evidence="6" id="KW-1185">Reference proteome</keyword>
<feature type="compositionally biased region" description="Polar residues" evidence="3">
    <location>
        <begin position="582"/>
        <end position="591"/>
    </location>
</feature>
<keyword evidence="2" id="KW-0175">Coiled coil</keyword>
<feature type="coiled-coil region" evidence="2">
    <location>
        <begin position="8"/>
        <end position="42"/>
    </location>
</feature>
<feature type="region of interest" description="Disordered" evidence="3">
    <location>
        <begin position="568"/>
        <end position="594"/>
    </location>
</feature>
<evidence type="ECO:0000259" key="4">
    <source>
        <dbReference type="PROSITE" id="PS50103"/>
    </source>
</evidence>
<dbReference type="InterPro" id="IPR000571">
    <property type="entry name" value="Znf_CCCH"/>
</dbReference>
<keyword evidence="1" id="KW-0479">Metal-binding</keyword>
<name>A0A812JCI8_SYMPI</name>
<sequence length="833" mass="92541">MQTSKTAADALQGEMASMKAVMAKLEAQYDEQEGRARNRYEEIMKSVSSGHERSSELDTRMKLAMERIVGSERLCEKLRKADADLETQFRQLKGHIGDESQQQHQAAATIPSSSDSSQSDTQQTPRASKGPVEFKMTPQLNDVTWEVDNTAGWHDDGDAEGTKTRPQIGVTSSPPGLPKHMRKAVEVPQSSWKLLKDMPKLNASAAEAWERGVAFRQWTTEMAAIAEAIHPSFAEYFRNKLDEGRTRYEKRLEQGFDEPPSAVREDEDPCLTLDGISVAALLEAIYEQMTPGGVREKNSLLQYLRSPPASNTGEELTATLRRYRLAQQRARHLDIPQQAAHETVAALDAMVKPLERKHQPLSVRLGILRLQSNIKIPTVDGVELYLKILEAEAIKLQAEDISKPKNAKADSEEHYIPNANQAAAGGKGGSRICAYFNTARGCLMGAECEFRHEPVGAGKGAKGSEKAAGRLASRQSGSESSSGSDIVHFGHGTHHLRGSYSTFGKSISKRLFIGLCPTSLRENAESEVDFEEETEVISLVGADPADDEGLNSDDNHGVSDVEGIQTHAEASTPEWSDVEQGQFPSPATTPRSDSEVELIGVREPPAPLWVLNLTLSEYVAWTRRGHVQSYAHSPFEQETNPNSIMWPTWWTIAADQLSDDEDGTIRVVDEVCMLRCTVTMVLFEDGIIRPVFVVWLLEKVSGRERMAALIREQSKPVIRPWPAEELSKAAPPKAKGWAKAKMPTAPTPKSTLGDAAYAYTHVEKASYLHLDTFQGPPILWSWRRRLHQKHFPKHPQQFPKQPQQFPRQSLKQVARFPNGVLQRPCGAYARRRA</sequence>
<accession>A0A812JCI8</accession>
<feature type="region of interest" description="Disordered" evidence="3">
    <location>
        <begin position="97"/>
        <end position="135"/>
    </location>
</feature>
<feature type="region of interest" description="Disordered" evidence="3">
    <location>
        <begin position="456"/>
        <end position="486"/>
    </location>
</feature>
<dbReference type="OrthoDB" id="419731at2759"/>
<evidence type="ECO:0000313" key="5">
    <source>
        <dbReference type="EMBL" id="CAE7197698.1"/>
    </source>
</evidence>
<dbReference type="PROSITE" id="PS50103">
    <property type="entry name" value="ZF_C3H1"/>
    <property type="match status" value="1"/>
</dbReference>
<evidence type="ECO:0000256" key="3">
    <source>
        <dbReference type="SAM" id="MobiDB-lite"/>
    </source>
</evidence>
<dbReference type="Proteomes" id="UP000649617">
    <property type="component" value="Unassembled WGS sequence"/>
</dbReference>
<feature type="domain" description="C3H1-type" evidence="4">
    <location>
        <begin position="427"/>
        <end position="455"/>
    </location>
</feature>
<feature type="compositionally biased region" description="Basic and acidic residues" evidence="3">
    <location>
        <begin position="153"/>
        <end position="163"/>
    </location>
</feature>
<comment type="caution">
    <text evidence="5">The sequence shown here is derived from an EMBL/GenBank/DDBJ whole genome shotgun (WGS) entry which is preliminary data.</text>
</comment>